<comment type="caution">
    <text evidence="3">The sequence shown here is derived from an EMBL/GenBank/DDBJ whole genome shotgun (WGS) entry which is preliminary data.</text>
</comment>
<gene>
    <name evidence="3" type="ORF">KHLLAP_LOCUS13478</name>
</gene>
<evidence type="ECO:0000256" key="1">
    <source>
        <dbReference type="SAM" id="MobiDB-lite"/>
    </source>
</evidence>
<evidence type="ECO:0000313" key="4">
    <source>
        <dbReference type="Proteomes" id="UP001295740"/>
    </source>
</evidence>
<dbReference type="Pfam" id="PF00069">
    <property type="entry name" value="Pkinase"/>
    <property type="match status" value="1"/>
</dbReference>
<feature type="region of interest" description="Disordered" evidence="1">
    <location>
        <begin position="366"/>
        <end position="393"/>
    </location>
</feature>
<feature type="region of interest" description="Disordered" evidence="1">
    <location>
        <begin position="531"/>
        <end position="575"/>
    </location>
</feature>
<accession>A0AAI8YQ54</accession>
<protein>
    <submittedName>
        <fullName evidence="3">Uu.00g011290.m01.CDS01</fullName>
    </submittedName>
</protein>
<sequence>MSATLYPRIATLRDAVKSHFVPERGDKKFLPDHLIGQLVTRDAVKSALEDADLEETAVEDLVEYVLNHARRLFLILVLMTTRRDEKVSLLQHLKQNGIKDKYLPLRIDFDKDEGHWYGVSMEKTEPETEPETEPSRRKFLAKELWEDNDGHCFNPYQWNLTAPVFGPKFRYEFHPDRTLPYLLVPEKPASSGFFGEVSRFEIHPEHIPSLKADSDSLSPIHGGRGIAVAIKKAKHDDELADFFDKEADTLKVTREFRTSQHLVQTVAAFRQGNDRCIIFPWADGGNLFNYWVTSERDRCDKECMQWIIGQFTGLCGVVRLLHSKNGRHGDLKPENILWLKDKALLQIADLGLTTFHEEDANTKKRNWKGMGTVTPSGTQRYEPPEMDGDRGMGTSRSRQYDIWSMGCIILELLVWLMYGIDGVNTFRDHTFHFWIWTQTGDGGRKYYLNPYVESCMDIMNNHLQEESAHKDLLNLVRNRLLVVPVHEEHVSSPDHREIAEQLHADMEEILESCKSDSPYLQVVDRSFPSSEIEKSQRQPVYESGGNLAVPGPAGPGYTLQASPDPSTMPTSDGDDVPRVLVRAPTAISDNQEVACKSFAFRTADDSSAYDDLLQQSRKLNDVWESVSDNDFAAQLFDLIGWDQVQTGNSKIGAVLCHKCRTIDSTRLFGLLQEALGIRGYKSPKVVSLREDGRTVGIQDGPDLLSIYVDPGPDVPQEAQLGLPKLFEPGSPKQFTLLKQWIQVCDSTHPNCRRHSDKEDDEKSIKPMPTRLIQLKESLRLVDSASISPSRYVALSHCWGKTSDLESSCTYQHNIAERKKSIDFHRLPRTFQDAVVVARGIDVHYLWIDSLCIIQDDMNDWEYESRRMEQVFSAAYCTLAASSAKSSVEGFLKYRQPRSCVQLETKSLGRLYVCQNIDDFHRDVELGGLNTRGWVLQERVLSRRSIFFTSTQVYWECGAGVHCETLARLKNSKAAFLGDANFPESALEYYRDGRQMLVQDLFERYSSLAFTKNWDRPVAIIGLQERLAKAFRTQAAYGFFAPYFGRLLLWKRLGSRHMTRIIQQRGIGVPAPTWSFFSKEGAIKYLELKFQEVDWATNDFDNPFYQRCTGVIVLSGLARGLKIAKFQMLVSISFDEHQEFEVEDLKCVVIGRDKINSGTENGKYHVLVIHQVNSAVGADIYERVGVASLKPEHVEGTGQRVTIG</sequence>
<feature type="compositionally biased region" description="Polar residues" evidence="1">
    <location>
        <begin position="559"/>
        <end position="570"/>
    </location>
</feature>
<dbReference type="Pfam" id="PF06985">
    <property type="entry name" value="HET"/>
    <property type="match status" value="1"/>
</dbReference>
<organism evidence="3 4">
    <name type="scientific">Anthostomella pinea</name>
    <dbReference type="NCBI Taxonomy" id="933095"/>
    <lineage>
        <taxon>Eukaryota</taxon>
        <taxon>Fungi</taxon>
        <taxon>Dikarya</taxon>
        <taxon>Ascomycota</taxon>
        <taxon>Pezizomycotina</taxon>
        <taxon>Sordariomycetes</taxon>
        <taxon>Xylariomycetidae</taxon>
        <taxon>Xylariales</taxon>
        <taxon>Xylariaceae</taxon>
        <taxon>Anthostomella</taxon>
    </lineage>
</organism>
<name>A0AAI8YQ54_9PEZI</name>
<dbReference type="Gene3D" id="1.10.510.10">
    <property type="entry name" value="Transferase(Phosphotransferase) domain 1"/>
    <property type="match status" value="1"/>
</dbReference>
<dbReference type="Proteomes" id="UP001295740">
    <property type="component" value="Unassembled WGS sequence"/>
</dbReference>
<dbReference type="AlphaFoldDB" id="A0AAI8YQ54"/>
<dbReference type="PANTHER" id="PTHR33112:SF10">
    <property type="entry name" value="TOL"/>
    <property type="match status" value="1"/>
</dbReference>
<dbReference type="InterPro" id="IPR000719">
    <property type="entry name" value="Prot_kinase_dom"/>
</dbReference>
<proteinExistence type="predicted"/>
<evidence type="ECO:0000313" key="3">
    <source>
        <dbReference type="EMBL" id="CAJ2513010.1"/>
    </source>
</evidence>
<dbReference type="SUPFAM" id="SSF56112">
    <property type="entry name" value="Protein kinase-like (PK-like)"/>
    <property type="match status" value="1"/>
</dbReference>
<evidence type="ECO:0000259" key="2">
    <source>
        <dbReference type="PROSITE" id="PS50011"/>
    </source>
</evidence>
<dbReference type="EMBL" id="CAUWAG010000020">
    <property type="protein sequence ID" value="CAJ2513010.1"/>
    <property type="molecule type" value="Genomic_DNA"/>
</dbReference>
<keyword evidence="4" id="KW-1185">Reference proteome</keyword>
<feature type="domain" description="Protein kinase" evidence="2">
    <location>
        <begin position="183"/>
        <end position="520"/>
    </location>
</feature>
<dbReference type="GO" id="GO:0005524">
    <property type="term" value="F:ATP binding"/>
    <property type="evidence" value="ECO:0007669"/>
    <property type="project" value="InterPro"/>
</dbReference>
<dbReference type="SMART" id="SM00220">
    <property type="entry name" value="S_TKc"/>
    <property type="match status" value="1"/>
</dbReference>
<dbReference type="InterPro" id="IPR011009">
    <property type="entry name" value="Kinase-like_dom_sf"/>
</dbReference>
<dbReference type="PROSITE" id="PS50011">
    <property type="entry name" value="PROTEIN_KINASE_DOM"/>
    <property type="match status" value="1"/>
</dbReference>
<dbReference type="PANTHER" id="PTHR33112">
    <property type="entry name" value="DOMAIN PROTEIN, PUTATIVE-RELATED"/>
    <property type="match status" value="1"/>
</dbReference>
<dbReference type="GO" id="GO:0004672">
    <property type="term" value="F:protein kinase activity"/>
    <property type="evidence" value="ECO:0007669"/>
    <property type="project" value="InterPro"/>
</dbReference>
<dbReference type="InterPro" id="IPR010730">
    <property type="entry name" value="HET"/>
</dbReference>
<dbReference type="CDD" id="cd00180">
    <property type="entry name" value="PKc"/>
    <property type="match status" value="1"/>
</dbReference>
<reference evidence="3" key="1">
    <citation type="submission" date="2023-10" db="EMBL/GenBank/DDBJ databases">
        <authorList>
            <person name="Hackl T."/>
        </authorList>
    </citation>
    <scope>NUCLEOTIDE SEQUENCE</scope>
</reference>